<dbReference type="EMBL" id="AAVL02000032">
    <property type="protein sequence ID" value="EDM51622.1"/>
    <property type="molecule type" value="Genomic_DNA"/>
</dbReference>
<sequence length="53" mass="6075">MKSVGLFLYEGRLNYRENYRGKLSGKIANKCVVYPDISKVAIFGVHLPKLFIK</sequence>
<dbReference type="HOGENOM" id="CLU_3061700_0_0_9"/>
<proteinExistence type="predicted"/>
<evidence type="ECO:0000313" key="2">
    <source>
        <dbReference type="Proteomes" id="UP000006000"/>
    </source>
</evidence>
<reference evidence="1 2" key="1">
    <citation type="submission" date="2007-03" db="EMBL/GenBank/DDBJ databases">
        <authorList>
            <person name="Fulton L."/>
            <person name="Clifton S."/>
            <person name="Fulton B."/>
            <person name="Xu J."/>
            <person name="Minx P."/>
            <person name="Pepin K.H."/>
            <person name="Johnson M."/>
            <person name="Thiruvilangam P."/>
            <person name="Bhonagiri V."/>
            <person name="Nash W.E."/>
            <person name="Mardis E.R."/>
            <person name="Wilson R.K."/>
        </authorList>
    </citation>
    <scope>NUCLEOTIDE SEQUENCE [LARGE SCALE GENOMIC DNA]</scope>
    <source>
        <strain evidence="1 2">ATCC 27560</strain>
    </source>
</reference>
<organism evidence="1 2">
    <name type="scientific">Eubacterium ventriosum ATCC 27560</name>
    <dbReference type="NCBI Taxonomy" id="411463"/>
    <lineage>
        <taxon>Bacteria</taxon>
        <taxon>Bacillati</taxon>
        <taxon>Bacillota</taxon>
        <taxon>Clostridia</taxon>
        <taxon>Eubacteriales</taxon>
        <taxon>Eubacteriaceae</taxon>
        <taxon>Eubacterium</taxon>
    </lineage>
</organism>
<dbReference type="Proteomes" id="UP000006000">
    <property type="component" value="Unassembled WGS sequence"/>
</dbReference>
<accession>A5Z655</accession>
<gene>
    <name evidence="1" type="ORF">EUBVEN_01188</name>
</gene>
<dbReference type="AlphaFoldDB" id="A5Z655"/>
<name>A5Z655_9FIRM</name>
<comment type="caution">
    <text evidence="1">The sequence shown here is derived from an EMBL/GenBank/DDBJ whole genome shotgun (WGS) entry which is preliminary data.</text>
</comment>
<evidence type="ECO:0000313" key="1">
    <source>
        <dbReference type="EMBL" id="EDM51622.1"/>
    </source>
</evidence>
<dbReference type="STRING" id="411463.EUBVEN_01188"/>
<protein>
    <submittedName>
        <fullName evidence="1">Uncharacterized protein</fullName>
    </submittedName>
</protein>
<reference evidence="1 2" key="2">
    <citation type="submission" date="2007-04" db="EMBL/GenBank/DDBJ databases">
        <title>Draft genome sequence of Eubacterium ventriosum (ATCC 27560).</title>
        <authorList>
            <person name="Sudarsanam P."/>
            <person name="Ley R."/>
            <person name="Guruge J."/>
            <person name="Turnbaugh P.J."/>
            <person name="Mahowald M."/>
            <person name="Liep D."/>
            <person name="Gordon J."/>
        </authorList>
    </citation>
    <scope>NUCLEOTIDE SEQUENCE [LARGE SCALE GENOMIC DNA]</scope>
    <source>
        <strain evidence="1 2">ATCC 27560</strain>
    </source>
</reference>